<dbReference type="Ensembl" id="ENSEBUT00000028007.1">
    <property type="protein sequence ID" value="ENSEBUP00000027431.1"/>
    <property type="gene ID" value="ENSEBUG00000016812.1"/>
</dbReference>
<sequence>MSIVKLTVQAYTKMVLHAAKYPHRAVCGLLLGDKRAPDLERVSLVDAVPLFHVALPLAPMLEVALTQLDIWCKEHDLVIAGYYQVNENQISIFRVIVLACCDHERVPWKCKLLSQNCHLCLVQTARGALIRSGAYLELSDFDNHLDDLRRDWANDHVNRMILDSC</sequence>
<reference evidence="1" key="1">
    <citation type="submission" date="2025-08" db="UniProtKB">
        <authorList>
            <consortium name="Ensembl"/>
        </authorList>
    </citation>
    <scope>IDENTIFICATION</scope>
</reference>
<proteinExistence type="predicted"/>
<dbReference type="PANTHER" id="PTHR12941:SF10">
    <property type="entry name" value="ER MEMBRANE PROTEIN COMPLEX SUBUNIT 8_9 HOMOLOG"/>
    <property type="match status" value="1"/>
</dbReference>
<accession>A0A8C4RCB7</accession>
<dbReference type="Pfam" id="PF03665">
    <property type="entry name" value="UPF0172"/>
    <property type="match status" value="2"/>
</dbReference>
<dbReference type="PANTHER" id="PTHR12941">
    <property type="entry name" value="ER MEMBRANE PROTEIN COMPLEX"/>
    <property type="match status" value="1"/>
</dbReference>
<evidence type="ECO:0000313" key="2">
    <source>
        <dbReference type="Proteomes" id="UP000694388"/>
    </source>
</evidence>
<protein>
    <submittedName>
        <fullName evidence="1">ER membrane protein complex subunit 8</fullName>
    </submittedName>
</protein>
<reference evidence="1" key="2">
    <citation type="submission" date="2025-09" db="UniProtKB">
        <authorList>
            <consortium name="Ensembl"/>
        </authorList>
    </citation>
    <scope>IDENTIFICATION</scope>
</reference>
<dbReference type="AlphaFoldDB" id="A0A8C4RCB7"/>
<dbReference type="InterPro" id="IPR005366">
    <property type="entry name" value="EMC8/9"/>
</dbReference>
<dbReference type="GeneTree" id="ENSGT00390000006738"/>
<dbReference type="CDD" id="cd08060">
    <property type="entry name" value="MPN_UPF0172"/>
    <property type="match status" value="1"/>
</dbReference>
<name>A0A8C4RCB7_EPTBU</name>
<dbReference type="GO" id="GO:0072546">
    <property type="term" value="C:EMC complex"/>
    <property type="evidence" value="ECO:0007669"/>
    <property type="project" value="InterPro"/>
</dbReference>
<dbReference type="Proteomes" id="UP000694388">
    <property type="component" value="Unplaced"/>
</dbReference>
<organism evidence="1 2">
    <name type="scientific">Eptatretus burgeri</name>
    <name type="common">Inshore hagfish</name>
    <dbReference type="NCBI Taxonomy" id="7764"/>
    <lineage>
        <taxon>Eukaryota</taxon>
        <taxon>Metazoa</taxon>
        <taxon>Chordata</taxon>
        <taxon>Craniata</taxon>
        <taxon>Vertebrata</taxon>
        <taxon>Cyclostomata</taxon>
        <taxon>Myxini</taxon>
        <taxon>Myxiniformes</taxon>
        <taxon>Myxinidae</taxon>
        <taxon>Eptatretinae</taxon>
        <taxon>Eptatretus</taxon>
    </lineage>
</organism>
<evidence type="ECO:0000313" key="1">
    <source>
        <dbReference type="Ensembl" id="ENSEBUP00000027431.1"/>
    </source>
</evidence>
<keyword evidence="2" id="KW-1185">Reference proteome</keyword>